<organism evidence="1">
    <name type="scientific">uncultured Caudovirales phage</name>
    <dbReference type="NCBI Taxonomy" id="2100421"/>
    <lineage>
        <taxon>Viruses</taxon>
        <taxon>Duplodnaviria</taxon>
        <taxon>Heunggongvirae</taxon>
        <taxon>Uroviricota</taxon>
        <taxon>Caudoviricetes</taxon>
        <taxon>Peduoviridae</taxon>
        <taxon>Maltschvirus</taxon>
        <taxon>Maltschvirus maltsch</taxon>
    </lineage>
</organism>
<gene>
    <name evidence="1" type="ORF">UFOVP1365_13</name>
</gene>
<name>A0A6J5S4Y0_9CAUD</name>
<protein>
    <submittedName>
        <fullName evidence="1">Uncharacterized protein</fullName>
    </submittedName>
</protein>
<sequence length="752" mass="79859">MALGDVLSVTILAEADRADITLEGLSTGGTYALGMGTNMTVAASKPKITLYVTSKSFDDAGNPITKERLVYGKFPTRKIYPNNAQNEESTSGGNVTVRVWLTDFIYSTDKSGVGNSGVDIVADIQAGFYTQGSSNLAARNVTVTNNSTLEHLNVVGNWLQVGYERITGSTFTLRCGVAQHHGELGRPVRLVRFSATDGTNTVTTDVLAPTMDTGYGDEIPVLEYIGTLSSSTLIQGAVITCNFIAYPWIGDSTSILDTSTGTAPPTPLYGPIKLLNDKDGTYGLTYALVDPTGSDAGANTVYDSASFDPVTAYKFLTIGKAASAIAAYNNTNRSRNDVGGGIVYLNAGTYPWLGSSNTYGTTPDTWITIEPSSGTARSAVTIGSASGNSDISDRIKIKNVTITASANNTFTNCLATYFNNCDFNTSGTGIFNSTGGTYWVVHGLARQVGQGFRANSTANVAFGLVRGIDLSGFAASIGCYTVVGNVRNGAYSGATIFVNDYSSGMTAPDPFNFYIANNEIYGFDALTVMLTVGTIKSNTFGGAIISNVFENALLTGANGMWDISASDGTATNTPNENFIIWHNTVVGQRCFIGYNDAGTTTKYRRFWSQKNNYWDRWANKGDVFSPQNANRFGAQNVNHMIGGSGNVLDQNMHSIPSNFYAESVGLSTYQPAYGLGGAYTDADFIDRKASTESTAGAGDGNYRLGSNSICIGRPIDHVIPYDNDGNPRYLGDAAGAYTYGTATIKTRSFTVC</sequence>
<proteinExistence type="predicted"/>
<reference evidence="1" key="1">
    <citation type="submission" date="2020-05" db="EMBL/GenBank/DDBJ databases">
        <authorList>
            <person name="Chiriac C."/>
            <person name="Salcher M."/>
            <person name="Ghai R."/>
            <person name="Kavagutti S V."/>
        </authorList>
    </citation>
    <scope>NUCLEOTIDE SEQUENCE</scope>
</reference>
<accession>A0A6J5S4Y0</accession>
<evidence type="ECO:0000313" key="1">
    <source>
        <dbReference type="EMBL" id="CAB4203021.1"/>
    </source>
</evidence>
<dbReference type="EMBL" id="LR797316">
    <property type="protein sequence ID" value="CAB4203021.1"/>
    <property type="molecule type" value="Genomic_DNA"/>
</dbReference>